<dbReference type="PANTHER" id="PTHR30203">
    <property type="entry name" value="OUTER MEMBRANE CATION EFFLUX PROTEIN"/>
    <property type="match status" value="1"/>
</dbReference>
<dbReference type="InterPro" id="IPR003423">
    <property type="entry name" value="OMP_efflux"/>
</dbReference>
<reference evidence="1" key="1">
    <citation type="submission" date="2019-08" db="EMBL/GenBank/DDBJ databases">
        <authorList>
            <person name="Kucharzyk K."/>
            <person name="Murdoch R.W."/>
            <person name="Higgins S."/>
            <person name="Loffler F."/>
        </authorList>
    </citation>
    <scope>NUCLEOTIDE SEQUENCE</scope>
</reference>
<dbReference type="Pfam" id="PF02321">
    <property type="entry name" value="OEP"/>
    <property type="match status" value="2"/>
</dbReference>
<dbReference type="Gene3D" id="1.20.1600.10">
    <property type="entry name" value="Outer membrane efflux proteins (OEP)"/>
    <property type="match status" value="1"/>
</dbReference>
<dbReference type="PROSITE" id="PS51257">
    <property type="entry name" value="PROKAR_LIPOPROTEIN"/>
    <property type="match status" value="1"/>
</dbReference>
<accession>A0A644ULT3</accession>
<dbReference type="AlphaFoldDB" id="A0A644ULT3"/>
<evidence type="ECO:0000313" key="1">
    <source>
        <dbReference type="EMBL" id="MPL80026.1"/>
    </source>
</evidence>
<dbReference type="SUPFAM" id="SSF56954">
    <property type="entry name" value="Outer membrane efflux proteins (OEP)"/>
    <property type="match status" value="1"/>
</dbReference>
<dbReference type="Gene3D" id="2.20.200.10">
    <property type="entry name" value="Outer membrane efflux proteins (OEP)"/>
    <property type="match status" value="1"/>
</dbReference>
<protein>
    <submittedName>
        <fullName evidence="1">Cation efflux system protein CusC</fullName>
    </submittedName>
</protein>
<dbReference type="GO" id="GO:0015562">
    <property type="term" value="F:efflux transmembrane transporter activity"/>
    <property type="evidence" value="ECO:0007669"/>
    <property type="project" value="InterPro"/>
</dbReference>
<sequence>MINKNYMYTRYFAIWICLLLVVSCKVGKDYQRPKLDLPEKYRNDTDINNDTSALSQNPRDFFKNKYLLGLIDTAFEKNSDLLLAVQNIALAESALGTVKLNYLPEINAQINSRYTKASQNSSSGQAGGNREIKDFNASAALTWSIDIWGKIKREKEEALASYLQSQEVRKAVQTKLVADIAKGYYNLLMLDEQLEIANRSKVLSDSTLAIMKIQYKVGDANILGIKQEEAQLNENKILISQIEQSISIQENALNVLCGKYTGVITRKVEGNSEFVSIPVEGYPVSLLASRPDIKAAELSLRASNARVGIQQAAMYPALNISAEGGLNSLTSSNWFSIPASLFGTLAGGITQPIFNKGRLKAQYAQAKVEREKEVIRFRQAVIDGYAQVSNALKNKEEINKQFIFAESREEALEEGITSTQLLFKAGTVTYLDIITVQSAYLQSSLQRVQLYTNKALADIELYYALGGGWQ</sequence>
<name>A0A644ULT3_9ZZZZ</name>
<gene>
    <name evidence="1" type="primary">cusC_1</name>
    <name evidence="1" type="ORF">SDC9_25917</name>
</gene>
<dbReference type="InterPro" id="IPR010131">
    <property type="entry name" value="MdtP/NodT-like"/>
</dbReference>
<dbReference type="PANTHER" id="PTHR30203:SF33">
    <property type="entry name" value="BLR4455 PROTEIN"/>
    <property type="match status" value="1"/>
</dbReference>
<dbReference type="GO" id="GO:0016020">
    <property type="term" value="C:membrane"/>
    <property type="evidence" value="ECO:0007669"/>
    <property type="project" value="InterPro"/>
</dbReference>
<comment type="caution">
    <text evidence="1">The sequence shown here is derived from an EMBL/GenBank/DDBJ whole genome shotgun (WGS) entry which is preliminary data.</text>
</comment>
<dbReference type="EMBL" id="VSSQ01000133">
    <property type="protein sequence ID" value="MPL80026.1"/>
    <property type="molecule type" value="Genomic_DNA"/>
</dbReference>
<proteinExistence type="predicted"/>
<dbReference type="NCBIfam" id="TIGR01845">
    <property type="entry name" value="outer_NodT"/>
    <property type="match status" value="1"/>
</dbReference>
<organism evidence="1">
    <name type="scientific">bioreactor metagenome</name>
    <dbReference type="NCBI Taxonomy" id="1076179"/>
    <lineage>
        <taxon>unclassified sequences</taxon>
        <taxon>metagenomes</taxon>
        <taxon>ecological metagenomes</taxon>
    </lineage>
</organism>